<feature type="compositionally biased region" description="Polar residues" evidence="6">
    <location>
        <begin position="1"/>
        <end position="40"/>
    </location>
</feature>
<feature type="transmembrane region" description="Helical" evidence="7">
    <location>
        <begin position="506"/>
        <end position="527"/>
    </location>
</feature>
<reference evidence="9" key="1">
    <citation type="submission" date="2015-09" db="EMBL/GenBank/DDBJ databases">
        <authorList>
            <person name="Sai Rama Sridatta P."/>
        </authorList>
    </citation>
    <scope>NUCLEOTIDE SEQUENCE [LARGE SCALE GENOMIC DNA]</scope>
</reference>
<evidence type="ECO:0000256" key="3">
    <source>
        <dbReference type="ARBA" id="ARBA00022692"/>
    </source>
</evidence>
<protein>
    <submittedName>
        <fullName evidence="8">CLPTM1 regulator of GABA type A receptor forward trafficking</fullName>
    </submittedName>
    <submittedName>
        <fullName evidence="10">Lipid scramblase CLPTM1</fullName>
    </submittedName>
</protein>
<comment type="similarity">
    <text evidence="2">Belongs to the CLPTM1 family.</text>
</comment>
<feature type="transmembrane region" description="Helical" evidence="7">
    <location>
        <begin position="420"/>
        <end position="437"/>
    </location>
</feature>
<keyword evidence="9" id="KW-1185">Reference proteome</keyword>
<dbReference type="STRING" id="8187.ENSLCAP00010013588"/>
<dbReference type="Pfam" id="PF05602">
    <property type="entry name" value="CLPTM1"/>
    <property type="match status" value="1"/>
</dbReference>
<reference evidence="8" key="3">
    <citation type="submission" date="2025-05" db="UniProtKB">
        <authorList>
            <consortium name="Ensembl"/>
        </authorList>
    </citation>
    <scope>IDENTIFICATION</scope>
</reference>
<organism evidence="8 9">
    <name type="scientific">Lates calcarifer</name>
    <name type="common">Barramundi</name>
    <name type="synonym">Holocentrus calcarifer</name>
    <dbReference type="NCBI Taxonomy" id="8187"/>
    <lineage>
        <taxon>Eukaryota</taxon>
        <taxon>Metazoa</taxon>
        <taxon>Chordata</taxon>
        <taxon>Craniata</taxon>
        <taxon>Vertebrata</taxon>
        <taxon>Euteleostomi</taxon>
        <taxon>Actinopterygii</taxon>
        <taxon>Neopterygii</taxon>
        <taxon>Teleostei</taxon>
        <taxon>Neoteleostei</taxon>
        <taxon>Acanthomorphata</taxon>
        <taxon>Carangaria</taxon>
        <taxon>Carangaria incertae sedis</taxon>
        <taxon>Centropomidae</taxon>
        <taxon>Lates</taxon>
    </lineage>
</organism>
<proteinExistence type="inferred from homology"/>
<feature type="region of interest" description="Disordered" evidence="6">
    <location>
        <begin position="603"/>
        <end position="637"/>
    </location>
</feature>
<dbReference type="GO" id="GO:0012505">
    <property type="term" value="C:endomembrane system"/>
    <property type="evidence" value="ECO:0007669"/>
    <property type="project" value="TreeGrafter"/>
</dbReference>
<dbReference type="GeneTree" id="ENSGT00530000063461"/>
<keyword evidence="4 7" id="KW-1133">Transmembrane helix</keyword>
<dbReference type="GO" id="GO:0016020">
    <property type="term" value="C:membrane"/>
    <property type="evidence" value="ECO:0007669"/>
    <property type="project" value="UniProtKB-SubCell"/>
</dbReference>
<dbReference type="GeneID" id="108900843"/>
<feature type="compositionally biased region" description="Basic and acidic residues" evidence="6">
    <location>
        <begin position="628"/>
        <end position="637"/>
    </location>
</feature>
<evidence type="ECO:0000256" key="7">
    <source>
        <dbReference type="SAM" id="Phobius"/>
    </source>
</evidence>
<dbReference type="PANTHER" id="PTHR21347:SF14">
    <property type="entry name" value="LIPID SCRAMBLASE CLPTM1-RELATED"/>
    <property type="match status" value="1"/>
</dbReference>
<dbReference type="PANTHER" id="PTHR21347">
    <property type="entry name" value="CLEFT LIP AND PALATE ASSOCIATED TRANSMEMBRANE PROTEIN-RELATED"/>
    <property type="match status" value="1"/>
</dbReference>
<sequence length="637" mass="73832">MATQESEATKATVSNGEVSSNGTTAATDGQVQTAENAQDPQQQQQQQQQQQAPNAWQVIKGVLFRIFIIWAISSWFRRGPSTPDPNTPAGAPRVPSRNLFPKDTLMDLYVYVSQEEVFTDFNNTESLFWFHRDLVYGDWNMGENGDGCYQHNMEMDIPEKVQQNGSLYIHVYFTKSGFHPDPKRKGQYRRLATVHATRMLNKFKRRKFLKTKNLLTGETEADPEMIKRAESHGPVEIISHWHPNLTINMVDDHTAWVKGSVPPPLDQHVKFDAVSGDYYPIVYFNDYWNLQRDYYPINETLTKLPLRLTYCPLSLWRWQLYAAQNARSPWNFLPEDTYEQSDEDQDSVKVALLETNPYLLGLTIVVSIVHSIFEFLAFKNDIQFWNSRQSLEGLSVRSIIFGVFQSLVVLLYILDNETNFVVQVSVFIGLLIDLWKITKVMDVRLDRENKIAGVFPRLVFTDKSTYVESSTKIYDDMAFKYLSWLLYPLFGCYAVYSLLYVEHKGWYSWVLSMLYGFLLTFGFITMTPQLFINYKMKSVAHLPWRMLTYKALNTFIDDLFAFVIKMPMMYRIGCLRDDVVFFIYLYQRWIYRVDPNRVNEFGTSGVDHDQNNTTAGDSPPAVAAAITEKPKGEKKND</sequence>
<gene>
    <name evidence="8" type="primary">CLPTM1</name>
    <name evidence="10" type="synonym">clptm1</name>
</gene>
<dbReference type="InterPro" id="IPR008429">
    <property type="entry name" value="CLPTM1"/>
</dbReference>
<accession>A0A4W6CMN7</accession>
<dbReference type="CTD" id="1209"/>
<keyword evidence="5 7" id="KW-0472">Membrane</keyword>
<feature type="region of interest" description="Disordered" evidence="6">
    <location>
        <begin position="1"/>
        <end position="49"/>
    </location>
</feature>
<dbReference type="Ensembl" id="ENSLCAT00010013884.1">
    <property type="protein sequence ID" value="ENSLCAP00010013588.1"/>
    <property type="gene ID" value="ENSLCAG00010006408.1"/>
</dbReference>
<keyword evidence="3 7" id="KW-0812">Transmembrane</keyword>
<dbReference type="Proteomes" id="UP000314980">
    <property type="component" value="Unassembled WGS sequence"/>
</dbReference>
<dbReference type="AlphaFoldDB" id="A0A4W6CMN7"/>
<name>A0A4W6CMN7_LATCA</name>
<evidence type="ECO:0000256" key="4">
    <source>
        <dbReference type="ARBA" id="ARBA00022989"/>
    </source>
</evidence>
<evidence type="ECO:0000313" key="10">
    <source>
        <dbReference type="RefSeq" id="XP_018557609.1"/>
    </source>
</evidence>
<evidence type="ECO:0000256" key="6">
    <source>
        <dbReference type="SAM" id="MobiDB-lite"/>
    </source>
</evidence>
<comment type="subcellular location">
    <subcellularLocation>
        <location evidence="1">Membrane</location>
        <topology evidence="1">Multi-pass membrane protein</topology>
    </subcellularLocation>
</comment>
<dbReference type="Proteomes" id="UP000694890">
    <property type="component" value="Linkage group LG21"/>
</dbReference>
<dbReference type="InParanoid" id="A0A4W6CMN7"/>
<dbReference type="KEGG" id="lcf:108900843"/>
<evidence type="ECO:0000256" key="1">
    <source>
        <dbReference type="ARBA" id="ARBA00004141"/>
    </source>
</evidence>
<dbReference type="RefSeq" id="XP_018557609.1">
    <property type="nucleotide sequence ID" value="XM_018702093.2"/>
</dbReference>
<feature type="transmembrane region" description="Helical" evidence="7">
    <location>
        <begin position="394"/>
        <end position="414"/>
    </location>
</feature>
<evidence type="ECO:0000256" key="5">
    <source>
        <dbReference type="ARBA" id="ARBA00023136"/>
    </source>
</evidence>
<dbReference type="OrthoDB" id="378564at2759"/>
<evidence type="ECO:0000256" key="2">
    <source>
        <dbReference type="ARBA" id="ARBA00009310"/>
    </source>
</evidence>
<feature type="transmembrane region" description="Helical" evidence="7">
    <location>
        <begin position="481"/>
        <end position="500"/>
    </location>
</feature>
<reference evidence="10" key="2">
    <citation type="submission" date="2025-04" db="UniProtKB">
        <authorList>
            <consortium name="RefSeq"/>
        </authorList>
    </citation>
    <scope>IDENTIFICATION</scope>
    <source>
        <tissue evidence="10">Brain</tissue>
    </source>
</reference>
<evidence type="ECO:0000313" key="8">
    <source>
        <dbReference type="Ensembl" id="ENSLCAP00010013588.1"/>
    </source>
</evidence>
<feature type="transmembrane region" description="Helical" evidence="7">
    <location>
        <begin position="358"/>
        <end position="378"/>
    </location>
</feature>
<evidence type="ECO:0000313" key="9">
    <source>
        <dbReference type="Proteomes" id="UP000314980"/>
    </source>
</evidence>